<evidence type="ECO:0000256" key="1">
    <source>
        <dbReference type="ARBA" id="ARBA00005215"/>
    </source>
</evidence>
<evidence type="ECO:0000256" key="3">
    <source>
        <dbReference type="PIRSR" id="PIRSR001359-1"/>
    </source>
</evidence>
<dbReference type="PIRSF" id="PIRSF001359">
    <property type="entry name" value="F_bP_aldolase_II"/>
    <property type="match status" value="1"/>
</dbReference>
<dbReference type="AlphaFoldDB" id="A0A2V2LA04"/>
<comment type="pathway">
    <text evidence="1">Carbohydrate biosynthesis; Calvin cycle.</text>
</comment>
<dbReference type="UniPathway" id="UPA00116"/>
<feature type="binding site" evidence="4">
    <location>
        <begin position="254"/>
        <end position="256"/>
    </location>
    <ligand>
        <name>dihydroxyacetone phosphate</name>
        <dbReference type="ChEBI" id="CHEBI:57642"/>
    </ligand>
</feature>
<proteinExistence type="predicted"/>
<feature type="binding site" evidence="5">
    <location>
        <position position="253"/>
    </location>
    <ligand>
        <name>Zn(2+)</name>
        <dbReference type="ChEBI" id="CHEBI:29105"/>
        <label>1</label>
        <note>catalytic</note>
    </ligand>
</feature>
<feature type="binding site" evidence="5">
    <location>
        <position position="148"/>
    </location>
    <ligand>
        <name>Zn(2+)</name>
        <dbReference type="ChEBI" id="CHEBI:29105"/>
        <label>2</label>
    </ligand>
</feature>
<keyword evidence="7" id="KW-1185">Reference proteome</keyword>
<dbReference type="SUPFAM" id="SSF51569">
    <property type="entry name" value="Aldolase"/>
    <property type="match status" value="1"/>
</dbReference>
<feature type="binding site" evidence="4">
    <location>
        <begin position="275"/>
        <end position="278"/>
    </location>
    <ligand>
        <name>dihydroxyacetone phosphate</name>
        <dbReference type="ChEBI" id="CHEBI:57642"/>
    </ligand>
</feature>
<accession>A0A2V2LA04</accession>
<feature type="binding site" evidence="5">
    <location>
        <position position="178"/>
    </location>
    <ligand>
        <name>Zn(2+)</name>
        <dbReference type="ChEBI" id="CHEBI:29105"/>
        <label>2</label>
    </ligand>
</feature>
<keyword evidence="5" id="KW-0479">Metal-binding</keyword>
<organism evidence="6 7">
    <name type="scientific">Meridianimarinicoccus roseus</name>
    <dbReference type="NCBI Taxonomy" id="2072018"/>
    <lineage>
        <taxon>Bacteria</taxon>
        <taxon>Pseudomonadati</taxon>
        <taxon>Pseudomonadota</taxon>
        <taxon>Alphaproteobacteria</taxon>
        <taxon>Rhodobacterales</taxon>
        <taxon>Paracoccaceae</taxon>
        <taxon>Meridianimarinicoccus</taxon>
    </lineage>
</organism>
<keyword evidence="2" id="KW-0113">Calvin cycle</keyword>
<dbReference type="EMBL" id="QGKU01000042">
    <property type="protein sequence ID" value="PWR02062.1"/>
    <property type="molecule type" value="Genomic_DNA"/>
</dbReference>
<reference evidence="6 7" key="1">
    <citation type="submission" date="2018-05" db="EMBL/GenBank/DDBJ databases">
        <title>Rhodobacteraceae gen. nov., sp. nov. isolated from sea water.</title>
        <authorList>
            <person name="Ren Y."/>
        </authorList>
    </citation>
    <scope>NUCLEOTIDE SEQUENCE [LARGE SCALE GENOMIC DNA]</scope>
    <source>
        <strain evidence="6 7">TG-679</strain>
    </source>
</reference>
<feature type="binding site" evidence="5">
    <location>
        <position position="225"/>
    </location>
    <ligand>
        <name>Zn(2+)</name>
        <dbReference type="ChEBI" id="CHEBI:29105"/>
        <label>1</label>
        <note>catalytic</note>
    </ligand>
</feature>
<feature type="active site" description="Proton donor" evidence="3">
    <location>
        <position position="126"/>
    </location>
</feature>
<keyword evidence="5" id="KW-0862">Zinc</keyword>
<dbReference type="PANTHER" id="PTHR30304">
    <property type="entry name" value="D-TAGATOSE-1,6-BISPHOSPHATE ALDOLASE"/>
    <property type="match status" value="1"/>
</dbReference>
<dbReference type="InterPro" id="IPR050246">
    <property type="entry name" value="Class_II_FBP_aldolase"/>
</dbReference>
<gene>
    <name evidence="6" type="primary">kbaY</name>
    <name evidence="6" type="synonym">agaY</name>
    <name evidence="6" type="ORF">DKT77_13760</name>
</gene>
<dbReference type="GO" id="GO:0008270">
    <property type="term" value="F:zinc ion binding"/>
    <property type="evidence" value="ECO:0007669"/>
    <property type="project" value="InterPro"/>
</dbReference>
<dbReference type="PROSITE" id="PS00806">
    <property type="entry name" value="ALDOLASE_CLASS_II_2"/>
    <property type="match status" value="1"/>
</dbReference>
<evidence type="ECO:0000256" key="2">
    <source>
        <dbReference type="ARBA" id="ARBA00022567"/>
    </source>
</evidence>
<evidence type="ECO:0000256" key="4">
    <source>
        <dbReference type="PIRSR" id="PIRSR001359-2"/>
    </source>
</evidence>
<comment type="caution">
    <text evidence="6">The sequence shown here is derived from an EMBL/GenBank/DDBJ whole genome shotgun (WGS) entry which is preliminary data.</text>
</comment>
<comment type="cofactor">
    <cofactor evidence="5">
        <name>Zn(2+)</name>
        <dbReference type="ChEBI" id="CHEBI:29105"/>
    </cofactor>
    <text evidence="5">Binds 2 Zn(2+) ions per subunit. One is catalytic and the other provides a structural contribution.</text>
</comment>
<dbReference type="Pfam" id="PF01116">
    <property type="entry name" value="F_bP_aldolase"/>
    <property type="match status" value="1"/>
</dbReference>
<sequence length="336" mass="36558">MTTRRRPTAERGCSIRPSWTKPRFDAQRAAAFQGRRAKNLEDFPMALVSMRPMLRHARTNGYGIAAYNMIDFNSAASVIAGATALNAPVIVQVSVKTVKHWGARAVASWVRMLAEDAPVPVALHLDHCTDLDVIKRCIDAGWTAVMFDGSSLPFDENLRRSVEVYRLAEAAGVGLEAEIGAIGGVEDDKVVGADDAQLANFDECVEFCREMPYLAVFAPAIGTAHGFYKGEANIAYDLLERITKVIEIPIALHGGTGLTEEQFHRCIGLGCAKVNISTGHKRLFIDGFCNLRDEKPTLGEPLPFIIAQHDAMEADVMAMIRLFGSDGRAPEVADAA</sequence>
<dbReference type="Proteomes" id="UP000245680">
    <property type="component" value="Unassembled WGS sequence"/>
</dbReference>
<dbReference type="GO" id="GO:0016832">
    <property type="term" value="F:aldehyde-lyase activity"/>
    <property type="evidence" value="ECO:0007669"/>
    <property type="project" value="InterPro"/>
</dbReference>
<dbReference type="InterPro" id="IPR000771">
    <property type="entry name" value="FBA_II"/>
</dbReference>
<dbReference type="InterPro" id="IPR013785">
    <property type="entry name" value="Aldolase_TIM"/>
</dbReference>
<dbReference type="PANTHER" id="PTHR30304:SF0">
    <property type="entry name" value="D-TAGATOSE-1,6-BISPHOSPHATE ALDOLASE SUBUNIT GATY-RELATED"/>
    <property type="match status" value="1"/>
</dbReference>
<evidence type="ECO:0000313" key="7">
    <source>
        <dbReference type="Proteomes" id="UP000245680"/>
    </source>
</evidence>
<evidence type="ECO:0000256" key="5">
    <source>
        <dbReference type="PIRSR" id="PIRSR001359-3"/>
    </source>
</evidence>
<dbReference type="OrthoDB" id="9803995at2"/>
<dbReference type="Gene3D" id="3.20.20.70">
    <property type="entry name" value="Aldolase class I"/>
    <property type="match status" value="1"/>
</dbReference>
<protein>
    <submittedName>
        <fullName evidence="6">Tagatose-bisphosphate aldolase subunit KbaY</fullName>
    </submittedName>
</protein>
<feature type="binding site" evidence="5">
    <location>
        <position position="127"/>
    </location>
    <ligand>
        <name>Zn(2+)</name>
        <dbReference type="ChEBI" id="CHEBI:29105"/>
        <label>1</label>
        <note>catalytic</note>
    </ligand>
</feature>
<dbReference type="GO" id="GO:0019253">
    <property type="term" value="P:reductive pentose-phosphate cycle"/>
    <property type="evidence" value="ECO:0007669"/>
    <property type="project" value="UniProtKB-UniPathway"/>
</dbReference>
<dbReference type="CDD" id="cd00947">
    <property type="entry name" value="TBP_aldolase_IIB"/>
    <property type="match status" value="1"/>
</dbReference>
<evidence type="ECO:0000313" key="6">
    <source>
        <dbReference type="EMBL" id="PWR02062.1"/>
    </source>
</evidence>
<dbReference type="NCBIfam" id="TIGR00167">
    <property type="entry name" value="cbbA"/>
    <property type="match status" value="1"/>
</dbReference>
<name>A0A2V2LA04_9RHOB</name>
<feature type="binding site" evidence="4">
    <location>
        <position position="226"/>
    </location>
    <ligand>
        <name>dihydroxyacetone phosphate</name>
        <dbReference type="ChEBI" id="CHEBI:57642"/>
    </ligand>
</feature>